<comment type="cofactor">
    <cofactor evidence="1">
        <name>Mg(2+)</name>
        <dbReference type="ChEBI" id="CHEBI:18420"/>
    </cofactor>
</comment>
<dbReference type="GO" id="GO:0005524">
    <property type="term" value="F:ATP binding"/>
    <property type="evidence" value="ECO:0007669"/>
    <property type="project" value="UniProtKB-KW"/>
</dbReference>
<keyword evidence="11" id="KW-1208">Phospholipid metabolism</keyword>
<dbReference type="PROSITE" id="PS50146">
    <property type="entry name" value="DAGK"/>
    <property type="match status" value="1"/>
</dbReference>
<keyword evidence="9" id="KW-0443">Lipid metabolism</keyword>
<accession>A0A1H8FKF0</accession>
<keyword evidence="5" id="KW-0547">Nucleotide-binding</keyword>
<dbReference type="Pfam" id="PF19279">
    <property type="entry name" value="YegS_C"/>
    <property type="match status" value="1"/>
</dbReference>
<dbReference type="RefSeq" id="WP_058576428.1">
    <property type="nucleotide sequence ID" value="NZ_FODB01000007.1"/>
</dbReference>
<evidence type="ECO:0000256" key="1">
    <source>
        <dbReference type="ARBA" id="ARBA00001946"/>
    </source>
</evidence>
<dbReference type="AlphaFoldDB" id="A0A1H8FKF0"/>
<evidence type="ECO:0000256" key="7">
    <source>
        <dbReference type="ARBA" id="ARBA00022840"/>
    </source>
</evidence>
<organism evidence="13 14">
    <name type="scientific">Vreelandella aquamarina</name>
    <dbReference type="NCBI Taxonomy" id="77097"/>
    <lineage>
        <taxon>Bacteria</taxon>
        <taxon>Pseudomonadati</taxon>
        <taxon>Pseudomonadota</taxon>
        <taxon>Gammaproteobacteria</taxon>
        <taxon>Oceanospirillales</taxon>
        <taxon>Halomonadaceae</taxon>
        <taxon>Vreelandella</taxon>
    </lineage>
</organism>
<dbReference type="PANTHER" id="PTHR12358:SF106">
    <property type="entry name" value="LIPID KINASE YEGS"/>
    <property type="match status" value="1"/>
</dbReference>
<gene>
    <name evidence="13" type="ORF">SAMN04490369_100776</name>
</gene>
<keyword evidence="6 13" id="KW-0418">Kinase</keyword>
<dbReference type="NCBIfam" id="NF009602">
    <property type="entry name" value="PRK13054.1"/>
    <property type="match status" value="1"/>
</dbReference>
<evidence type="ECO:0000256" key="4">
    <source>
        <dbReference type="ARBA" id="ARBA00022723"/>
    </source>
</evidence>
<proteinExistence type="predicted"/>
<evidence type="ECO:0000256" key="6">
    <source>
        <dbReference type="ARBA" id="ARBA00022777"/>
    </source>
</evidence>
<sequence length="319" mass="34153">MTDSQQCYLLIINGQSAGNPALREAVEAQRKAGTPMIVRATWEGGDAAEFAAQAVELGATSVIACGGDGTVNEVVNGLMRIPHDHRPSLGVVPMGSANDFATSVGLPLKPDRALADAVRLPSAPIDVIRMTAETSGEPSVCYYINMTTGGFGAEITSSTPKTLKRMLGGGAYSLMGALKAWRHRSYRGTLHWGDHEQAASLLLLALGNGRQSGGGQVLAPRAKLDDGRLDVLLVKDFHSVTELPALLGELQQFPAEGRYVRYFTASQLTVTTRSDDEPWPLTLDGEAKRYQRFTAEVVPLALKVRLPEGCSLLSANDRH</sequence>
<dbReference type="GO" id="GO:0016301">
    <property type="term" value="F:kinase activity"/>
    <property type="evidence" value="ECO:0007669"/>
    <property type="project" value="UniProtKB-KW"/>
</dbReference>
<dbReference type="SMART" id="SM00046">
    <property type="entry name" value="DAGKc"/>
    <property type="match status" value="1"/>
</dbReference>
<keyword evidence="4" id="KW-0479">Metal-binding</keyword>
<evidence type="ECO:0000256" key="5">
    <source>
        <dbReference type="ARBA" id="ARBA00022741"/>
    </source>
</evidence>
<dbReference type="GO" id="GO:0005886">
    <property type="term" value="C:plasma membrane"/>
    <property type="evidence" value="ECO:0007669"/>
    <property type="project" value="TreeGrafter"/>
</dbReference>
<evidence type="ECO:0000256" key="8">
    <source>
        <dbReference type="ARBA" id="ARBA00022842"/>
    </source>
</evidence>
<evidence type="ECO:0000256" key="3">
    <source>
        <dbReference type="ARBA" id="ARBA00022679"/>
    </source>
</evidence>
<dbReference type="Pfam" id="PF00781">
    <property type="entry name" value="DAGK_cat"/>
    <property type="match status" value="1"/>
</dbReference>
<dbReference type="Proteomes" id="UP000199493">
    <property type="component" value="Unassembled WGS sequence"/>
</dbReference>
<name>A0A1H8FKF0_9GAMM</name>
<evidence type="ECO:0000313" key="13">
    <source>
        <dbReference type="EMBL" id="SEN32060.1"/>
    </source>
</evidence>
<evidence type="ECO:0000256" key="11">
    <source>
        <dbReference type="ARBA" id="ARBA00023264"/>
    </source>
</evidence>
<evidence type="ECO:0000259" key="12">
    <source>
        <dbReference type="PROSITE" id="PS50146"/>
    </source>
</evidence>
<dbReference type="InterPro" id="IPR050187">
    <property type="entry name" value="Lipid_Phosphate_FormReg"/>
</dbReference>
<reference evidence="13 14" key="1">
    <citation type="submission" date="2016-10" db="EMBL/GenBank/DDBJ databases">
        <authorList>
            <person name="de Groot N.N."/>
        </authorList>
    </citation>
    <scope>NUCLEOTIDE SEQUENCE [LARGE SCALE GENOMIC DNA]</scope>
    <source>
        <strain evidence="13 14">558</strain>
    </source>
</reference>
<dbReference type="InterPro" id="IPR017438">
    <property type="entry name" value="ATP-NAD_kinase_N"/>
</dbReference>
<keyword evidence="10" id="KW-0594">Phospholipid biosynthesis</keyword>
<dbReference type="InterPro" id="IPR045540">
    <property type="entry name" value="YegS/DAGK_C"/>
</dbReference>
<dbReference type="NCBIfam" id="TIGR00147">
    <property type="entry name" value="YegS/Rv2252/BmrU family lipid kinase"/>
    <property type="match status" value="1"/>
</dbReference>
<evidence type="ECO:0000313" key="14">
    <source>
        <dbReference type="Proteomes" id="UP000199493"/>
    </source>
</evidence>
<protein>
    <submittedName>
        <fullName evidence="13">Lipid kinase YegS</fullName>
    </submittedName>
</protein>
<dbReference type="EMBL" id="FODB01000007">
    <property type="protein sequence ID" value="SEN32060.1"/>
    <property type="molecule type" value="Genomic_DNA"/>
</dbReference>
<dbReference type="Gene3D" id="3.40.50.10330">
    <property type="entry name" value="Probable inorganic polyphosphate/atp-NAD kinase, domain 1"/>
    <property type="match status" value="1"/>
</dbReference>
<dbReference type="PANTHER" id="PTHR12358">
    <property type="entry name" value="SPHINGOSINE KINASE"/>
    <property type="match status" value="1"/>
</dbReference>
<dbReference type="SUPFAM" id="SSF111331">
    <property type="entry name" value="NAD kinase/diacylglycerol kinase-like"/>
    <property type="match status" value="1"/>
</dbReference>
<dbReference type="InterPro" id="IPR016064">
    <property type="entry name" value="NAD/diacylglycerol_kinase_sf"/>
</dbReference>
<keyword evidence="7" id="KW-0067">ATP-binding</keyword>
<keyword evidence="8" id="KW-0460">Magnesium</keyword>
<dbReference type="InterPro" id="IPR001206">
    <property type="entry name" value="Diacylglycerol_kinase_cat_dom"/>
</dbReference>
<dbReference type="GO" id="GO:0046872">
    <property type="term" value="F:metal ion binding"/>
    <property type="evidence" value="ECO:0007669"/>
    <property type="project" value="UniProtKB-KW"/>
</dbReference>
<dbReference type="GO" id="GO:0008654">
    <property type="term" value="P:phospholipid biosynthetic process"/>
    <property type="evidence" value="ECO:0007669"/>
    <property type="project" value="UniProtKB-KW"/>
</dbReference>
<evidence type="ECO:0000256" key="10">
    <source>
        <dbReference type="ARBA" id="ARBA00023209"/>
    </source>
</evidence>
<evidence type="ECO:0000256" key="9">
    <source>
        <dbReference type="ARBA" id="ARBA00023098"/>
    </source>
</evidence>
<keyword evidence="2" id="KW-0444">Lipid biosynthesis</keyword>
<dbReference type="STRING" id="77097.SAMN04490369_100776"/>
<dbReference type="Gene3D" id="2.60.200.40">
    <property type="match status" value="1"/>
</dbReference>
<dbReference type="InterPro" id="IPR005218">
    <property type="entry name" value="Diacylglycerol/lipid_kinase"/>
</dbReference>
<keyword evidence="3" id="KW-0808">Transferase</keyword>
<evidence type="ECO:0000256" key="2">
    <source>
        <dbReference type="ARBA" id="ARBA00022516"/>
    </source>
</evidence>
<feature type="domain" description="DAGKc" evidence="12">
    <location>
        <begin position="3"/>
        <end position="134"/>
    </location>
</feature>